<dbReference type="InterPro" id="IPR001977">
    <property type="entry name" value="Depp_CoAkinase"/>
</dbReference>
<dbReference type="Proteomes" id="UP001236652">
    <property type="component" value="Chromosome"/>
</dbReference>
<dbReference type="GO" id="GO:0004140">
    <property type="term" value="F:dephospho-CoA kinase activity"/>
    <property type="evidence" value="ECO:0007669"/>
    <property type="project" value="UniProtKB-EC"/>
</dbReference>
<keyword evidence="3 5" id="KW-0418">Kinase</keyword>
<evidence type="ECO:0000256" key="3">
    <source>
        <dbReference type="HAMAP-Rule" id="MF_00376"/>
    </source>
</evidence>
<dbReference type="CDD" id="cd02022">
    <property type="entry name" value="DPCK"/>
    <property type="match status" value="1"/>
</dbReference>
<dbReference type="HAMAP" id="MF_00376">
    <property type="entry name" value="Dephospho_CoA_kinase"/>
    <property type="match status" value="1"/>
</dbReference>
<gene>
    <name evidence="3 5" type="primary">coaE</name>
    <name evidence="5" type="ORF">QNI29_15755</name>
</gene>
<sequence length="200" mass="22740">MGIVIGLTGSIATGKSTVSLMFEEYNIPVVDADKLSRKVVEPGREAYNQVVSVFGEGILRDDRTLDRKALGEIVFNDEGKRKQLNDIVHPAVRQEMVRERDRYLDRGDKAVVLDIPLLFESNLTGYVDKTLVVAVDEEVQLQRLMERDESSKEEALSRIRSQLSITEKVRMADEVIDNNGSKRETYDQLEAILRQWNILS</sequence>
<comment type="function">
    <text evidence="3">Catalyzes the phosphorylation of the 3'-hydroxyl group of dephosphocoenzyme A to form coenzyme A.</text>
</comment>
<evidence type="ECO:0000313" key="5">
    <source>
        <dbReference type="EMBL" id="WIF97184.1"/>
    </source>
</evidence>
<keyword evidence="1 3" id="KW-0547">Nucleotide-binding</keyword>
<name>A0ABY8UXG1_9BACI</name>
<evidence type="ECO:0000313" key="6">
    <source>
        <dbReference type="Proteomes" id="UP001236652"/>
    </source>
</evidence>
<keyword evidence="6" id="KW-1185">Reference proteome</keyword>
<dbReference type="NCBIfam" id="TIGR00152">
    <property type="entry name" value="dephospho-CoA kinase"/>
    <property type="match status" value="1"/>
</dbReference>
<dbReference type="PANTHER" id="PTHR10695">
    <property type="entry name" value="DEPHOSPHO-COA KINASE-RELATED"/>
    <property type="match status" value="1"/>
</dbReference>
<proteinExistence type="inferred from homology"/>
<keyword evidence="3 5" id="KW-0808">Transferase</keyword>
<dbReference type="SUPFAM" id="SSF52540">
    <property type="entry name" value="P-loop containing nucleoside triphosphate hydrolases"/>
    <property type="match status" value="1"/>
</dbReference>
<evidence type="ECO:0000256" key="4">
    <source>
        <dbReference type="NCBIfam" id="TIGR00152"/>
    </source>
</evidence>
<comment type="pathway">
    <text evidence="3">Cofactor biosynthesis; coenzyme A biosynthesis; CoA from (R)-pantothenate: step 5/5.</text>
</comment>
<dbReference type="EMBL" id="CP126446">
    <property type="protein sequence ID" value="WIF97184.1"/>
    <property type="molecule type" value="Genomic_DNA"/>
</dbReference>
<comment type="catalytic activity">
    <reaction evidence="3">
        <text>3'-dephospho-CoA + ATP = ADP + CoA + H(+)</text>
        <dbReference type="Rhea" id="RHEA:18245"/>
        <dbReference type="ChEBI" id="CHEBI:15378"/>
        <dbReference type="ChEBI" id="CHEBI:30616"/>
        <dbReference type="ChEBI" id="CHEBI:57287"/>
        <dbReference type="ChEBI" id="CHEBI:57328"/>
        <dbReference type="ChEBI" id="CHEBI:456216"/>
        <dbReference type="EC" id="2.7.1.24"/>
    </reaction>
</comment>
<comment type="similarity">
    <text evidence="3">Belongs to the CoaE family.</text>
</comment>
<evidence type="ECO:0000256" key="1">
    <source>
        <dbReference type="ARBA" id="ARBA00022741"/>
    </source>
</evidence>
<dbReference type="PANTHER" id="PTHR10695:SF46">
    <property type="entry name" value="BIFUNCTIONAL COENZYME A SYNTHASE-RELATED"/>
    <property type="match status" value="1"/>
</dbReference>
<dbReference type="Pfam" id="PF01121">
    <property type="entry name" value="CoaE"/>
    <property type="match status" value="1"/>
</dbReference>
<keyword evidence="3" id="KW-0963">Cytoplasm</keyword>
<organism evidence="5 6">
    <name type="scientific">Pontibacillus chungwhensis</name>
    <dbReference type="NCBI Taxonomy" id="265426"/>
    <lineage>
        <taxon>Bacteria</taxon>
        <taxon>Bacillati</taxon>
        <taxon>Bacillota</taxon>
        <taxon>Bacilli</taxon>
        <taxon>Bacillales</taxon>
        <taxon>Bacillaceae</taxon>
        <taxon>Pontibacillus</taxon>
    </lineage>
</organism>
<dbReference type="RefSeq" id="WP_231417428.1">
    <property type="nucleotide sequence ID" value="NZ_CP126446.1"/>
</dbReference>
<keyword evidence="3" id="KW-0173">Coenzyme A biosynthesis</keyword>
<accession>A0ABY8UXG1</accession>
<dbReference type="InterPro" id="IPR027417">
    <property type="entry name" value="P-loop_NTPase"/>
</dbReference>
<reference evidence="5 6" key="1">
    <citation type="submission" date="2023-05" db="EMBL/GenBank/DDBJ databases">
        <title>Comparative genomics reveals the evidence of polycyclic aromatic hydrocarbons degradation in moderately halophilic genus Pontibacillus.</title>
        <authorList>
            <person name="Yang H."/>
            <person name="Qian Z."/>
        </authorList>
    </citation>
    <scope>NUCLEOTIDE SEQUENCE [LARGE SCALE GENOMIC DNA]</scope>
    <source>
        <strain evidence="6">HN14</strain>
    </source>
</reference>
<keyword evidence="2 3" id="KW-0067">ATP-binding</keyword>
<dbReference type="Gene3D" id="3.40.50.300">
    <property type="entry name" value="P-loop containing nucleotide triphosphate hydrolases"/>
    <property type="match status" value="1"/>
</dbReference>
<evidence type="ECO:0000256" key="2">
    <source>
        <dbReference type="ARBA" id="ARBA00022840"/>
    </source>
</evidence>
<comment type="subcellular location">
    <subcellularLocation>
        <location evidence="3">Cytoplasm</location>
    </subcellularLocation>
</comment>
<dbReference type="PROSITE" id="PS51219">
    <property type="entry name" value="DPCK"/>
    <property type="match status" value="1"/>
</dbReference>
<feature type="binding site" evidence="3">
    <location>
        <begin position="12"/>
        <end position="17"/>
    </location>
    <ligand>
        <name>ATP</name>
        <dbReference type="ChEBI" id="CHEBI:30616"/>
    </ligand>
</feature>
<protein>
    <recommendedName>
        <fullName evidence="3 4">Dephospho-CoA kinase</fullName>
        <ecNumber evidence="3 4">2.7.1.24</ecNumber>
    </recommendedName>
    <alternativeName>
        <fullName evidence="3">Dephosphocoenzyme A kinase</fullName>
    </alternativeName>
</protein>
<dbReference type="EC" id="2.7.1.24" evidence="3 4"/>